<sequence>MTTNDAADRYRARMRRVLAHIDRHPAADLDLATLADIAAFSPCHFHRQFSACTGLPVHRYVQLGRLGRAAHQLAYLRWQPVTEIALDAGYESPDAFARAFRQRFGQTPSAFRAAPDIAAWRTTLAPFKTARSLLMTQSFSTDQVTIVALPDTPVAVMTHRGPPEGMAETIRRFIAWRRAAGLPPKVSTTWNVFHTPPDIEPPGAFRLDLCAGTDRPVAPNDQGVTAGMIPGGRCAALRVVGNGEDLEPAALFLYRDWLPASGEEARDAPPFCKRVHIFPDVPAHEAVTMLYLPLR</sequence>
<dbReference type="InterPro" id="IPR011256">
    <property type="entry name" value="Reg_factor_effector_dom_sf"/>
</dbReference>
<dbReference type="InterPro" id="IPR020449">
    <property type="entry name" value="Tscrpt_reg_AraC-type_HTH"/>
</dbReference>
<keyword evidence="2" id="KW-0238">DNA-binding</keyword>
<dbReference type="PANTHER" id="PTHR40055:SF1">
    <property type="entry name" value="TRANSCRIPTIONAL REGULATOR YGIV-RELATED"/>
    <property type="match status" value="1"/>
</dbReference>
<accession>A0A917K6V1</accession>
<dbReference type="InterPro" id="IPR010499">
    <property type="entry name" value="AraC_E-bd"/>
</dbReference>
<dbReference type="Proteomes" id="UP000661507">
    <property type="component" value="Unassembled WGS sequence"/>
</dbReference>
<gene>
    <name evidence="5" type="ORF">GCM10011320_03130</name>
</gene>
<proteinExistence type="predicted"/>
<reference evidence="5" key="2">
    <citation type="submission" date="2020-09" db="EMBL/GenBank/DDBJ databases">
        <authorList>
            <person name="Sun Q."/>
            <person name="Zhou Y."/>
        </authorList>
    </citation>
    <scope>NUCLEOTIDE SEQUENCE</scope>
    <source>
        <strain evidence="5">CGMCC 1.3617</strain>
    </source>
</reference>
<dbReference type="SMART" id="SM00871">
    <property type="entry name" value="AraC_E_bind"/>
    <property type="match status" value="1"/>
</dbReference>
<dbReference type="Pfam" id="PF12833">
    <property type="entry name" value="HTH_18"/>
    <property type="match status" value="1"/>
</dbReference>
<dbReference type="InterPro" id="IPR018062">
    <property type="entry name" value="HTH_AraC-typ_CS"/>
</dbReference>
<dbReference type="SMART" id="SM00342">
    <property type="entry name" value="HTH_ARAC"/>
    <property type="match status" value="1"/>
</dbReference>
<dbReference type="InterPro" id="IPR029442">
    <property type="entry name" value="GyrI-like"/>
</dbReference>
<dbReference type="GO" id="GO:0043565">
    <property type="term" value="F:sequence-specific DNA binding"/>
    <property type="evidence" value="ECO:0007669"/>
    <property type="project" value="InterPro"/>
</dbReference>
<evidence type="ECO:0000313" key="5">
    <source>
        <dbReference type="EMBL" id="GGI99740.1"/>
    </source>
</evidence>
<evidence type="ECO:0000256" key="2">
    <source>
        <dbReference type="ARBA" id="ARBA00023125"/>
    </source>
</evidence>
<dbReference type="PRINTS" id="PR00032">
    <property type="entry name" value="HTHARAC"/>
</dbReference>
<dbReference type="Gene3D" id="1.10.10.60">
    <property type="entry name" value="Homeodomain-like"/>
    <property type="match status" value="2"/>
</dbReference>
<dbReference type="Gene3D" id="3.20.80.10">
    <property type="entry name" value="Regulatory factor, effector binding domain"/>
    <property type="match status" value="1"/>
</dbReference>
<dbReference type="AlphaFoldDB" id="A0A917K6V1"/>
<dbReference type="PROSITE" id="PS00041">
    <property type="entry name" value="HTH_ARAC_FAMILY_1"/>
    <property type="match status" value="1"/>
</dbReference>
<evidence type="ECO:0000259" key="4">
    <source>
        <dbReference type="PROSITE" id="PS01124"/>
    </source>
</evidence>
<comment type="caution">
    <text evidence="5">The sequence shown here is derived from an EMBL/GenBank/DDBJ whole genome shotgun (WGS) entry which is preliminary data.</text>
</comment>
<organism evidence="5 6">
    <name type="scientific">Neoroseomonas lacus</name>
    <dbReference type="NCBI Taxonomy" id="287609"/>
    <lineage>
        <taxon>Bacteria</taxon>
        <taxon>Pseudomonadati</taxon>
        <taxon>Pseudomonadota</taxon>
        <taxon>Alphaproteobacteria</taxon>
        <taxon>Acetobacterales</taxon>
        <taxon>Acetobacteraceae</taxon>
        <taxon>Neoroseomonas</taxon>
    </lineage>
</organism>
<dbReference type="GO" id="GO:0003700">
    <property type="term" value="F:DNA-binding transcription factor activity"/>
    <property type="evidence" value="ECO:0007669"/>
    <property type="project" value="InterPro"/>
</dbReference>
<dbReference type="EMBL" id="BMKW01000001">
    <property type="protein sequence ID" value="GGI99740.1"/>
    <property type="molecule type" value="Genomic_DNA"/>
</dbReference>
<reference evidence="5" key="1">
    <citation type="journal article" date="2014" name="Int. J. Syst. Evol. Microbiol.">
        <title>Complete genome sequence of Corynebacterium casei LMG S-19264T (=DSM 44701T), isolated from a smear-ripened cheese.</title>
        <authorList>
            <consortium name="US DOE Joint Genome Institute (JGI-PGF)"/>
            <person name="Walter F."/>
            <person name="Albersmeier A."/>
            <person name="Kalinowski J."/>
            <person name="Ruckert C."/>
        </authorList>
    </citation>
    <scope>NUCLEOTIDE SEQUENCE</scope>
    <source>
        <strain evidence="5">CGMCC 1.3617</strain>
    </source>
</reference>
<dbReference type="Pfam" id="PF06445">
    <property type="entry name" value="GyrI-like"/>
    <property type="match status" value="1"/>
</dbReference>
<dbReference type="RefSeq" id="WP_188965148.1">
    <property type="nucleotide sequence ID" value="NZ_BMKW01000001.1"/>
</dbReference>
<dbReference type="SUPFAM" id="SSF46689">
    <property type="entry name" value="Homeodomain-like"/>
    <property type="match status" value="2"/>
</dbReference>
<dbReference type="InterPro" id="IPR018060">
    <property type="entry name" value="HTH_AraC"/>
</dbReference>
<dbReference type="PANTHER" id="PTHR40055">
    <property type="entry name" value="TRANSCRIPTIONAL REGULATOR YGIV-RELATED"/>
    <property type="match status" value="1"/>
</dbReference>
<keyword evidence="6" id="KW-1185">Reference proteome</keyword>
<keyword evidence="3" id="KW-0804">Transcription</keyword>
<dbReference type="SUPFAM" id="SSF55136">
    <property type="entry name" value="Probable bacterial effector-binding domain"/>
    <property type="match status" value="1"/>
</dbReference>
<protein>
    <submittedName>
        <fullName evidence="5">Transcriptional regulator</fullName>
    </submittedName>
</protein>
<dbReference type="InterPro" id="IPR009057">
    <property type="entry name" value="Homeodomain-like_sf"/>
</dbReference>
<dbReference type="InterPro" id="IPR050908">
    <property type="entry name" value="SmbC-like"/>
</dbReference>
<evidence type="ECO:0000256" key="1">
    <source>
        <dbReference type="ARBA" id="ARBA00023015"/>
    </source>
</evidence>
<evidence type="ECO:0000256" key="3">
    <source>
        <dbReference type="ARBA" id="ARBA00023163"/>
    </source>
</evidence>
<feature type="domain" description="HTH araC/xylS-type" evidence="4">
    <location>
        <begin position="15"/>
        <end position="114"/>
    </location>
</feature>
<dbReference type="PROSITE" id="PS01124">
    <property type="entry name" value="HTH_ARAC_FAMILY_2"/>
    <property type="match status" value="1"/>
</dbReference>
<keyword evidence="1" id="KW-0805">Transcription regulation</keyword>
<evidence type="ECO:0000313" key="6">
    <source>
        <dbReference type="Proteomes" id="UP000661507"/>
    </source>
</evidence>
<name>A0A917K6V1_9PROT</name>